<evidence type="ECO:0000313" key="2">
    <source>
        <dbReference type="Proteomes" id="UP001056778"/>
    </source>
</evidence>
<sequence length="192" mass="21084">MLRGAAAPTATDEQKKELEKIELIKKNIGLYPDFPKAGVLFRDTCTILRQPNAFQALKEVLVQCVRVHFVETECIGGLDARGFLIGPIIALELRIPFIPIRKRGKLPGKVTTEEYTKEYGKDAVEIQDESVTAGAKILLVDDLLATGGSLQASCNLIEKCYGEVIGCLVIAEIENLHGRAQIPVPLHSIVKY</sequence>
<dbReference type="EMBL" id="CM043016">
    <property type="protein sequence ID" value="KAI4467248.1"/>
    <property type="molecule type" value="Genomic_DNA"/>
</dbReference>
<reference evidence="1" key="1">
    <citation type="submission" date="2022-04" db="EMBL/GenBank/DDBJ databases">
        <title>Chromosome-scale genome assembly of Holotrichia oblita Faldermann.</title>
        <authorList>
            <person name="Rongchong L."/>
        </authorList>
    </citation>
    <scope>NUCLEOTIDE SEQUENCE</scope>
    <source>
        <strain evidence="1">81SQS9</strain>
    </source>
</reference>
<keyword evidence="1" id="KW-0808">Transferase</keyword>
<keyword evidence="1" id="KW-0328">Glycosyltransferase</keyword>
<evidence type="ECO:0000313" key="1">
    <source>
        <dbReference type="EMBL" id="KAI4467248.1"/>
    </source>
</evidence>
<name>A0ACB9TKC7_HOLOL</name>
<protein>
    <submittedName>
        <fullName evidence="1">Adenine phosphoribosyltransferase</fullName>
    </submittedName>
</protein>
<proteinExistence type="predicted"/>
<keyword evidence="2" id="KW-1185">Reference proteome</keyword>
<organism evidence="1 2">
    <name type="scientific">Holotrichia oblita</name>
    <name type="common">Chafer beetle</name>
    <dbReference type="NCBI Taxonomy" id="644536"/>
    <lineage>
        <taxon>Eukaryota</taxon>
        <taxon>Metazoa</taxon>
        <taxon>Ecdysozoa</taxon>
        <taxon>Arthropoda</taxon>
        <taxon>Hexapoda</taxon>
        <taxon>Insecta</taxon>
        <taxon>Pterygota</taxon>
        <taxon>Neoptera</taxon>
        <taxon>Endopterygota</taxon>
        <taxon>Coleoptera</taxon>
        <taxon>Polyphaga</taxon>
        <taxon>Scarabaeiformia</taxon>
        <taxon>Scarabaeidae</taxon>
        <taxon>Melolonthinae</taxon>
        <taxon>Holotrichia</taxon>
    </lineage>
</organism>
<accession>A0ACB9TKC7</accession>
<gene>
    <name evidence="1" type="ORF">MML48_2g00004583</name>
</gene>
<dbReference type="Proteomes" id="UP001056778">
    <property type="component" value="Chromosome 2"/>
</dbReference>
<comment type="caution">
    <text evidence="1">The sequence shown here is derived from an EMBL/GenBank/DDBJ whole genome shotgun (WGS) entry which is preliminary data.</text>
</comment>